<accession>A0A1Y6CIB4</accession>
<evidence type="ECO:0000313" key="2">
    <source>
        <dbReference type="Proteomes" id="UP000192917"/>
    </source>
</evidence>
<sequence length="88" mass="8816">MPSVPPPPVPSAPEQALQSISQAVQAGGIPPTPEAQQALAQAIQGLTQATVQAGTPAFSGFSFPPTPTEITANIMSQVLPMIAQQAGG</sequence>
<dbReference type="EMBL" id="FWZX01000027">
    <property type="protein sequence ID" value="SMF67353.1"/>
    <property type="molecule type" value="Genomic_DNA"/>
</dbReference>
<protein>
    <submittedName>
        <fullName evidence="1">Uncharacterized protein</fullName>
    </submittedName>
</protein>
<name>A0A1Y6CIB4_9PROT</name>
<dbReference type="Proteomes" id="UP000192917">
    <property type="component" value="Unassembled WGS sequence"/>
</dbReference>
<dbReference type="STRING" id="560819.SAMN05428998_12741"/>
<reference evidence="1 2" key="1">
    <citation type="submission" date="2017-04" db="EMBL/GenBank/DDBJ databases">
        <authorList>
            <person name="Afonso C.L."/>
            <person name="Miller P.J."/>
            <person name="Scott M.A."/>
            <person name="Spackman E."/>
            <person name="Goraichik I."/>
            <person name="Dimitrov K.M."/>
            <person name="Suarez D.L."/>
            <person name="Swayne D.E."/>
        </authorList>
    </citation>
    <scope>NUCLEOTIDE SEQUENCE [LARGE SCALE GENOMIC DNA]</scope>
    <source>
        <strain evidence="1 2">USBA 355</strain>
    </source>
</reference>
<proteinExistence type="predicted"/>
<organism evidence="1 2">
    <name type="scientific">Tistlia consotensis USBA 355</name>
    <dbReference type="NCBI Taxonomy" id="560819"/>
    <lineage>
        <taxon>Bacteria</taxon>
        <taxon>Pseudomonadati</taxon>
        <taxon>Pseudomonadota</taxon>
        <taxon>Alphaproteobacteria</taxon>
        <taxon>Rhodospirillales</taxon>
        <taxon>Rhodovibrionaceae</taxon>
        <taxon>Tistlia</taxon>
    </lineage>
</organism>
<gene>
    <name evidence="1" type="ORF">SAMN05428998_12741</name>
</gene>
<keyword evidence="2" id="KW-1185">Reference proteome</keyword>
<evidence type="ECO:0000313" key="1">
    <source>
        <dbReference type="EMBL" id="SMF67353.1"/>
    </source>
</evidence>
<dbReference type="AlphaFoldDB" id="A0A1Y6CIB4"/>